<organism evidence="4 5">
    <name type="scientific">Aphanocapsa feldmannii 277cV</name>
    <dbReference type="NCBI Taxonomy" id="2507553"/>
    <lineage>
        <taxon>Bacteria</taxon>
        <taxon>Bacillati</taxon>
        <taxon>Cyanobacteriota</taxon>
        <taxon>Cyanophyceae</taxon>
        <taxon>Oscillatoriophycideae</taxon>
        <taxon>Chroococcales</taxon>
        <taxon>Microcystaceae</taxon>
        <taxon>Aphanocapsa</taxon>
    </lineage>
</organism>
<dbReference type="Proteomes" id="UP000317990">
    <property type="component" value="Unassembled WGS sequence"/>
</dbReference>
<dbReference type="GO" id="GO:0009898">
    <property type="term" value="C:cytoplasmic side of plasma membrane"/>
    <property type="evidence" value="ECO:0007669"/>
    <property type="project" value="TreeGrafter"/>
</dbReference>
<accession>A0A524RQK7</accession>
<dbReference type="GO" id="GO:0051782">
    <property type="term" value="P:negative regulation of cell division"/>
    <property type="evidence" value="ECO:0007669"/>
    <property type="project" value="TreeGrafter"/>
</dbReference>
<proteinExistence type="predicted"/>
<dbReference type="SUPFAM" id="SSF52540">
    <property type="entry name" value="P-loop containing nucleoside triphosphate hydrolases"/>
    <property type="match status" value="1"/>
</dbReference>
<dbReference type="InterPro" id="IPR050625">
    <property type="entry name" value="ParA/MinD_ATPase"/>
</dbReference>
<dbReference type="InterPro" id="IPR027417">
    <property type="entry name" value="P-loop_NTPase"/>
</dbReference>
<dbReference type="GO" id="GO:0005524">
    <property type="term" value="F:ATP binding"/>
    <property type="evidence" value="ECO:0007669"/>
    <property type="project" value="UniProtKB-KW"/>
</dbReference>
<dbReference type="InterPro" id="IPR033756">
    <property type="entry name" value="YlxH/NBP35"/>
</dbReference>
<dbReference type="Pfam" id="PF10609">
    <property type="entry name" value="ParA"/>
    <property type="match status" value="1"/>
</dbReference>
<feature type="compositionally biased region" description="Polar residues" evidence="3">
    <location>
        <begin position="310"/>
        <end position="324"/>
    </location>
</feature>
<name>A0A524RQK7_9CHRO</name>
<reference evidence="4 5" key="1">
    <citation type="journal article" date="2019" name="mSystems">
        <title>Life at home and on the roam: Genomic adaptions reflect the dual lifestyle of an intracellular, facultative symbiont.</title>
        <authorList>
            <person name="Burgsdorf I."/>
        </authorList>
    </citation>
    <scope>NUCLEOTIDE SEQUENCE [LARGE SCALE GENOMIC DNA]</scope>
    <source>
        <strain evidence="4">277cV</strain>
    </source>
</reference>
<keyword evidence="1" id="KW-0547">Nucleotide-binding</keyword>
<protein>
    <submittedName>
        <fullName evidence="4">ParA family protein</fullName>
    </submittedName>
</protein>
<evidence type="ECO:0000256" key="1">
    <source>
        <dbReference type="ARBA" id="ARBA00022741"/>
    </source>
</evidence>
<dbReference type="GO" id="GO:0016887">
    <property type="term" value="F:ATP hydrolysis activity"/>
    <property type="evidence" value="ECO:0007669"/>
    <property type="project" value="TreeGrafter"/>
</dbReference>
<keyword evidence="2" id="KW-0067">ATP-binding</keyword>
<evidence type="ECO:0000313" key="5">
    <source>
        <dbReference type="Proteomes" id="UP000317990"/>
    </source>
</evidence>
<comment type="caution">
    <text evidence="4">The sequence shown here is derived from an EMBL/GenBank/DDBJ whole genome shotgun (WGS) entry which is preliminary data.</text>
</comment>
<evidence type="ECO:0000256" key="3">
    <source>
        <dbReference type="SAM" id="MobiDB-lite"/>
    </source>
</evidence>
<gene>
    <name evidence="4" type="ORF">ERJ67_01605</name>
</gene>
<dbReference type="NCBIfam" id="NF047398">
    <property type="entry name" value="AAA_KGGVGR"/>
    <property type="match status" value="1"/>
</dbReference>
<dbReference type="AlphaFoldDB" id="A0A524RQK7"/>
<feature type="region of interest" description="Disordered" evidence="3">
    <location>
        <begin position="299"/>
        <end position="324"/>
    </location>
</feature>
<sequence>MLLFEDDIKQLIESSVTFPLCDQNDNPIPGVRVVDRLATESTWSSIIKPSEPIPRVVFYSIKGGVGRSTALAACALALAEADQQVLLLDLDLESPGLSTSLLPEDRQPAFGITDWLVEDLVGNGDSIIEDLQAESPLPRRGQILVVPAHGRRLGEYISKLGRVWMPSVPENGPRRIWSERLARLLGKLEELHRPDIVLIDSRAGIDEMASACLTDLGASRIYLFAQDSVQTWSGYRLLFQHWRQNDVALEMRERLQLVAAMLPSWDGKFDKAATDLWEQAYNLFLETLYDEQPAEIDQAHDQDDRGVSLESRNQADGSSEDCSNFSFDLNDQEAPHHACLIPWNQSFAGIASHYRRLDGIPSGLLESVYGELIKNLLINDLHSKLGPPS</sequence>
<dbReference type="GO" id="GO:0005829">
    <property type="term" value="C:cytosol"/>
    <property type="evidence" value="ECO:0007669"/>
    <property type="project" value="TreeGrafter"/>
</dbReference>
<evidence type="ECO:0000256" key="2">
    <source>
        <dbReference type="ARBA" id="ARBA00022840"/>
    </source>
</evidence>
<dbReference type="Gene3D" id="3.40.50.300">
    <property type="entry name" value="P-loop containing nucleotide triphosphate hydrolases"/>
    <property type="match status" value="1"/>
</dbReference>
<dbReference type="PANTHER" id="PTHR43384">
    <property type="entry name" value="SEPTUM SITE-DETERMINING PROTEIN MIND HOMOLOG, CHLOROPLASTIC-RELATED"/>
    <property type="match status" value="1"/>
</dbReference>
<evidence type="ECO:0000313" key="4">
    <source>
        <dbReference type="EMBL" id="TGG94822.1"/>
    </source>
</evidence>
<dbReference type="EMBL" id="SRMO01000028">
    <property type="protein sequence ID" value="TGG94822.1"/>
    <property type="molecule type" value="Genomic_DNA"/>
</dbReference>
<dbReference type="PANTHER" id="PTHR43384:SF6">
    <property type="entry name" value="SEPTUM SITE-DETERMINING PROTEIN MIND HOMOLOG, CHLOROPLASTIC"/>
    <property type="match status" value="1"/>
</dbReference>